<evidence type="ECO:0000256" key="8">
    <source>
        <dbReference type="ARBA" id="ARBA00023136"/>
    </source>
</evidence>
<reference evidence="11 12" key="2">
    <citation type="submission" date="2009-02" db="EMBL/GenBank/DDBJ databases">
        <title>Draft genome sequence of Clostridium methylpentosum (DSM 5476).</title>
        <authorList>
            <person name="Sudarsanam P."/>
            <person name="Ley R."/>
            <person name="Guruge J."/>
            <person name="Turnbaugh P.J."/>
            <person name="Mahowald M."/>
            <person name="Liep D."/>
            <person name="Gordon J."/>
        </authorList>
    </citation>
    <scope>NUCLEOTIDE SEQUENCE [LARGE SCALE GENOMIC DNA]</scope>
    <source>
        <strain evidence="11 12">DSM 5476</strain>
    </source>
</reference>
<dbReference type="PROSITE" id="PS50893">
    <property type="entry name" value="ABC_TRANSPORTER_2"/>
    <property type="match status" value="1"/>
</dbReference>
<dbReference type="GO" id="GO:0015421">
    <property type="term" value="F:ABC-type oligopeptide transporter activity"/>
    <property type="evidence" value="ECO:0007669"/>
    <property type="project" value="TreeGrafter"/>
</dbReference>
<keyword evidence="4" id="KW-0812">Transmembrane</keyword>
<dbReference type="SMART" id="SM00382">
    <property type="entry name" value="AAA"/>
    <property type="match status" value="1"/>
</dbReference>
<evidence type="ECO:0000256" key="3">
    <source>
        <dbReference type="ARBA" id="ARBA00022475"/>
    </source>
</evidence>
<organism evidence="11 12">
    <name type="scientific">[Clostridium] methylpentosum DSM 5476</name>
    <dbReference type="NCBI Taxonomy" id="537013"/>
    <lineage>
        <taxon>Bacteria</taxon>
        <taxon>Bacillati</taxon>
        <taxon>Bacillota</taxon>
        <taxon>Clostridia</taxon>
        <taxon>Eubacteriales</taxon>
        <taxon>Oscillospiraceae</taxon>
        <taxon>Oscillospiraceae incertae sedis</taxon>
    </lineage>
</organism>
<dbReference type="eggNOG" id="COG1132">
    <property type="taxonomic scope" value="Bacteria"/>
</dbReference>
<proteinExistence type="predicted"/>
<dbReference type="Gene3D" id="3.40.50.300">
    <property type="entry name" value="P-loop containing nucleotide triphosphate hydrolases"/>
    <property type="match status" value="1"/>
</dbReference>
<dbReference type="SUPFAM" id="SSF52540">
    <property type="entry name" value="P-loop containing nucleoside triphosphate hydrolases"/>
    <property type="match status" value="1"/>
</dbReference>
<evidence type="ECO:0000259" key="9">
    <source>
        <dbReference type="PROSITE" id="PS50893"/>
    </source>
</evidence>
<dbReference type="EMBL" id="ACEC01000130">
    <property type="protein sequence ID" value="EEG28606.1"/>
    <property type="molecule type" value="Genomic_DNA"/>
</dbReference>
<evidence type="ECO:0000259" key="10">
    <source>
        <dbReference type="PROSITE" id="PS50929"/>
    </source>
</evidence>
<dbReference type="AlphaFoldDB" id="C0EIU5"/>
<dbReference type="InterPro" id="IPR011527">
    <property type="entry name" value="ABC1_TM_dom"/>
</dbReference>
<keyword evidence="6 11" id="KW-0067">ATP-binding</keyword>
<evidence type="ECO:0000256" key="7">
    <source>
        <dbReference type="ARBA" id="ARBA00022989"/>
    </source>
</evidence>
<name>C0EIU5_9FIRM</name>
<dbReference type="InterPro" id="IPR036640">
    <property type="entry name" value="ABC1_TM_sf"/>
</dbReference>
<evidence type="ECO:0000256" key="6">
    <source>
        <dbReference type="ARBA" id="ARBA00022840"/>
    </source>
</evidence>
<evidence type="ECO:0000313" key="11">
    <source>
        <dbReference type="EMBL" id="EEG28606.1"/>
    </source>
</evidence>
<dbReference type="SUPFAM" id="SSF90123">
    <property type="entry name" value="ABC transporter transmembrane region"/>
    <property type="match status" value="1"/>
</dbReference>
<dbReference type="PANTHER" id="PTHR43394">
    <property type="entry name" value="ATP-DEPENDENT PERMEASE MDL1, MITOCHONDRIAL"/>
    <property type="match status" value="1"/>
</dbReference>
<dbReference type="CDD" id="cd18548">
    <property type="entry name" value="ABC_6TM_Tm287_like"/>
    <property type="match status" value="1"/>
</dbReference>
<sequence length="750" mass="82729">MLKLLKYLKKSILPILAIVALLVVQAICDLTLPDFTSNIVNVGIQQSGIESAAPSVIRSSELEKIKLFLLPQDAELVDRSYKQLDQSSMSEKEYQDALKSYPKLAEEPLAKLDTKDKETLNELEAKMARAMLLVSYISGDSEEAKAIQGQILSQLPPEIAAQTPDVMQLFASMPQEQLTQVVEEMNNQLSAMPDSIAEQSAISYVKSEYQAIGIDVNHKQTMYILFAGAKMLGIALLSMASTIVVCFLAARVAAALGQELRSRIFRKVVSFSNTEFDKFSTASLITRSTNDIQQIQMLMVMLLRIVFYAPIIGVGGVIKVIGTDSSMSWIIAVAVVAILTLVLILFSFAMPKFKKMQKLVDRVNLVAREILTGLPVIRAFSTQKHEEERFDVANKNLTRTNLFVNRTMALMMPAMMLVMNGISVLIVWNGSHAVDAGTMQVGNMMAFIQYTMQIIMAFLMISMISVMLPRASVSATRIEEVLKTDLVIHDPVQPQPLDTAKRGYVEFKNVSFRYPNAEGYVLSDISFTAKPGETTAFIGSTGSGKSTLINLIPRFFDATQGDILVDGVDVRNVSQHELRSKIGYVPQKGVLFSGTIESNLKYGNQDIPEEQMKAAAQVAQAASFIEEKPEQYETEIAQGGGNVSGGQKQRLSIARAIAINPEIYIFDDSFSALDFKTDSALRKALKEHTADSTVLIVAQRISTILQAEQIIVLDEGRIVGKGTHKELLKTCDVYRQIALSQLSKEELADE</sequence>
<dbReference type="FunFam" id="3.40.50.300:FF:000854">
    <property type="entry name" value="Multidrug ABC transporter ATP-binding protein"/>
    <property type="match status" value="1"/>
</dbReference>
<dbReference type="InterPro" id="IPR003439">
    <property type="entry name" value="ABC_transporter-like_ATP-bd"/>
</dbReference>
<protein>
    <submittedName>
        <fullName evidence="11">ABC transporter, ATP-binding protein</fullName>
    </submittedName>
</protein>
<comment type="subcellular location">
    <subcellularLocation>
        <location evidence="1">Cell membrane</location>
        <topology evidence="1">Multi-pass membrane protein</topology>
    </subcellularLocation>
</comment>
<dbReference type="InterPro" id="IPR039421">
    <property type="entry name" value="Type_1_exporter"/>
</dbReference>
<dbReference type="PROSITE" id="PS50929">
    <property type="entry name" value="ABC_TM1F"/>
    <property type="match status" value="1"/>
</dbReference>
<dbReference type="Pfam" id="PF00005">
    <property type="entry name" value="ABC_tran"/>
    <property type="match status" value="1"/>
</dbReference>
<dbReference type="Pfam" id="PF00664">
    <property type="entry name" value="ABC_membrane"/>
    <property type="match status" value="1"/>
</dbReference>
<keyword evidence="7" id="KW-1133">Transmembrane helix</keyword>
<comment type="caution">
    <text evidence="11">The sequence shown here is derived from an EMBL/GenBank/DDBJ whole genome shotgun (WGS) entry which is preliminary data.</text>
</comment>
<dbReference type="GO" id="GO:0005886">
    <property type="term" value="C:plasma membrane"/>
    <property type="evidence" value="ECO:0007669"/>
    <property type="project" value="UniProtKB-SubCell"/>
</dbReference>
<dbReference type="InterPro" id="IPR017871">
    <property type="entry name" value="ABC_transporter-like_CS"/>
</dbReference>
<dbReference type="Gene3D" id="1.20.1560.10">
    <property type="entry name" value="ABC transporter type 1, transmembrane domain"/>
    <property type="match status" value="1"/>
</dbReference>
<evidence type="ECO:0000256" key="1">
    <source>
        <dbReference type="ARBA" id="ARBA00004651"/>
    </source>
</evidence>
<keyword evidence="12" id="KW-1185">Reference proteome</keyword>
<dbReference type="Proteomes" id="UP000003340">
    <property type="component" value="Unassembled WGS sequence"/>
</dbReference>
<feature type="domain" description="ABC transporter" evidence="9">
    <location>
        <begin position="505"/>
        <end position="740"/>
    </location>
</feature>
<dbReference type="STRING" id="537013.CLOSTMETH_03790"/>
<dbReference type="GO" id="GO:0005524">
    <property type="term" value="F:ATP binding"/>
    <property type="evidence" value="ECO:0007669"/>
    <property type="project" value="UniProtKB-KW"/>
</dbReference>
<accession>C0EIU5</accession>
<evidence type="ECO:0000256" key="4">
    <source>
        <dbReference type="ARBA" id="ARBA00022692"/>
    </source>
</evidence>
<dbReference type="PANTHER" id="PTHR43394:SF1">
    <property type="entry name" value="ATP-BINDING CASSETTE SUB-FAMILY B MEMBER 10, MITOCHONDRIAL"/>
    <property type="match status" value="1"/>
</dbReference>
<gene>
    <name evidence="11" type="ORF">CLOSTMETH_03790</name>
</gene>
<dbReference type="HOGENOM" id="CLU_000604_51_1_9"/>
<dbReference type="InterPro" id="IPR003593">
    <property type="entry name" value="AAA+_ATPase"/>
</dbReference>
<dbReference type="InterPro" id="IPR027417">
    <property type="entry name" value="P-loop_NTPase"/>
</dbReference>
<keyword evidence="3" id="KW-1003">Cell membrane</keyword>
<evidence type="ECO:0000313" key="12">
    <source>
        <dbReference type="Proteomes" id="UP000003340"/>
    </source>
</evidence>
<dbReference type="PROSITE" id="PS00211">
    <property type="entry name" value="ABC_TRANSPORTER_1"/>
    <property type="match status" value="1"/>
</dbReference>
<keyword evidence="5" id="KW-0547">Nucleotide-binding</keyword>
<evidence type="ECO:0000256" key="2">
    <source>
        <dbReference type="ARBA" id="ARBA00022448"/>
    </source>
</evidence>
<keyword evidence="2" id="KW-0813">Transport</keyword>
<keyword evidence="8" id="KW-0472">Membrane</keyword>
<evidence type="ECO:0000256" key="5">
    <source>
        <dbReference type="ARBA" id="ARBA00022741"/>
    </source>
</evidence>
<dbReference type="GO" id="GO:0016887">
    <property type="term" value="F:ATP hydrolysis activity"/>
    <property type="evidence" value="ECO:0007669"/>
    <property type="project" value="InterPro"/>
</dbReference>
<feature type="domain" description="ABC transmembrane type-1" evidence="10">
    <location>
        <begin position="216"/>
        <end position="470"/>
    </location>
</feature>
<reference evidence="11 12" key="1">
    <citation type="submission" date="2009-01" db="EMBL/GenBank/DDBJ databases">
        <authorList>
            <person name="Fulton L."/>
            <person name="Clifton S."/>
            <person name="Fulton B."/>
            <person name="Xu J."/>
            <person name="Minx P."/>
            <person name="Pepin K.H."/>
            <person name="Johnson M."/>
            <person name="Bhonagiri V."/>
            <person name="Nash W.E."/>
            <person name="Mardis E.R."/>
            <person name="Wilson R.K."/>
        </authorList>
    </citation>
    <scope>NUCLEOTIDE SEQUENCE [LARGE SCALE GENOMIC DNA]</scope>
    <source>
        <strain evidence="11 12">DSM 5476</strain>
    </source>
</reference>